<dbReference type="GeneID" id="93134966"/>
<keyword evidence="5" id="KW-0804">Transcription</keyword>
<comment type="caution">
    <text evidence="7">The sequence shown here is derived from an EMBL/GenBank/DDBJ whole genome shotgun (WGS) entry which is preliminary data.</text>
</comment>
<dbReference type="Gene3D" id="3.40.190.10">
    <property type="entry name" value="Periplasmic binding protein-like II"/>
    <property type="match status" value="2"/>
</dbReference>
<evidence type="ECO:0000313" key="8">
    <source>
        <dbReference type="Proteomes" id="UP000190813"/>
    </source>
</evidence>
<keyword evidence="4" id="KW-0010">Activator</keyword>
<dbReference type="PROSITE" id="PS50931">
    <property type="entry name" value="HTH_LYSR"/>
    <property type="match status" value="1"/>
</dbReference>
<evidence type="ECO:0000313" key="7">
    <source>
        <dbReference type="EMBL" id="OPC63687.1"/>
    </source>
</evidence>
<dbReference type="InterPro" id="IPR005119">
    <property type="entry name" value="LysR_subst-bd"/>
</dbReference>
<comment type="similarity">
    <text evidence="1">Belongs to the LysR transcriptional regulatory family.</text>
</comment>
<dbReference type="GO" id="GO:0032993">
    <property type="term" value="C:protein-DNA complex"/>
    <property type="evidence" value="ECO:0007669"/>
    <property type="project" value="TreeGrafter"/>
</dbReference>
<dbReference type="Pfam" id="PF03466">
    <property type="entry name" value="LysR_substrate"/>
    <property type="match status" value="1"/>
</dbReference>
<gene>
    <name evidence="7" type="ORF">BAZ10_06300</name>
</gene>
<feature type="domain" description="HTH lysR-type" evidence="6">
    <location>
        <begin position="1"/>
        <end position="58"/>
    </location>
</feature>
<evidence type="ECO:0000256" key="1">
    <source>
        <dbReference type="ARBA" id="ARBA00009437"/>
    </source>
</evidence>
<protein>
    <submittedName>
        <fullName evidence="7">LysR family transcriptional regulator</fullName>
    </submittedName>
</protein>
<accession>A0A1T3MG95</accession>
<sequence length="317" mass="36233">MNIQQLEYLIAVDKYKHFGKAAQACFITQPTLSAMIQKFEEELDIKIFDRTSHPIRTTDAGQQIIEQAKKIIDDVMELRNRANLLNNIVSGKINLGIIPTVSAFLLPNEIFDFLRRNPKIEMNVKEMTTENVIKALKSGEIDAGIISTPYAAADEFFSDFLYNEELLIYSSNKDLNKDGDSFIIPEDIDLEDVWLLSEGNCLRTQVENICKLKENELKPSNLDFKASSVNTLVQMVDRVGGLTVIPEMAVDHLTEGQREKVFHFRKPYPKREISLIYYKPTYKQKLLDEMTDSIRESLKNKLKYDAAPADFVGVKPE</sequence>
<dbReference type="AlphaFoldDB" id="A0A1T3MG95"/>
<dbReference type="PANTHER" id="PTHR30346:SF26">
    <property type="entry name" value="HYDROGEN PEROXIDE-INDUCIBLE GENES ACTIVATOR"/>
    <property type="match status" value="1"/>
</dbReference>
<dbReference type="SUPFAM" id="SSF46785">
    <property type="entry name" value="Winged helix' DNA-binding domain"/>
    <property type="match status" value="1"/>
</dbReference>
<keyword evidence="8" id="KW-1185">Reference proteome</keyword>
<reference evidence="7 8" key="1">
    <citation type="submission" date="2016-06" db="EMBL/GenBank/DDBJ databases">
        <title>Revisiting the taxonomy of the Elizabethkingia Genus based on Whole-Genome Sequencing, Optical Mapping, and MALDI-TOF.</title>
        <authorList>
            <person name="Nicholson A.C."/>
        </authorList>
    </citation>
    <scope>NUCLEOTIDE SEQUENCE [LARGE SCALE GENOMIC DNA]</scope>
    <source>
        <strain evidence="7 8">G4070</strain>
    </source>
</reference>
<dbReference type="InterPro" id="IPR036388">
    <property type="entry name" value="WH-like_DNA-bd_sf"/>
</dbReference>
<dbReference type="InterPro" id="IPR000847">
    <property type="entry name" value="LysR_HTH_N"/>
</dbReference>
<dbReference type="Gene3D" id="1.10.10.10">
    <property type="entry name" value="Winged helix-like DNA-binding domain superfamily/Winged helix DNA-binding domain"/>
    <property type="match status" value="1"/>
</dbReference>
<evidence type="ECO:0000256" key="2">
    <source>
        <dbReference type="ARBA" id="ARBA00023015"/>
    </source>
</evidence>
<dbReference type="RefSeq" id="WP_009086889.1">
    <property type="nucleotide sequence ID" value="NZ_CBCSBR010000001.1"/>
</dbReference>
<dbReference type="PANTHER" id="PTHR30346">
    <property type="entry name" value="TRANSCRIPTIONAL DUAL REGULATOR HCAR-RELATED"/>
    <property type="match status" value="1"/>
</dbReference>
<dbReference type="EMBL" id="MAHX01000016">
    <property type="protein sequence ID" value="OPC63687.1"/>
    <property type="molecule type" value="Genomic_DNA"/>
</dbReference>
<evidence type="ECO:0000256" key="3">
    <source>
        <dbReference type="ARBA" id="ARBA00023125"/>
    </source>
</evidence>
<dbReference type="GO" id="GO:0003677">
    <property type="term" value="F:DNA binding"/>
    <property type="evidence" value="ECO:0007669"/>
    <property type="project" value="UniProtKB-KW"/>
</dbReference>
<dbReference type="InterPro" id="IPR036390">
    <property type="entry name" value="WH_DNA-bd_sf"/>
</dbReference>
<dbReference type="CDD" id="cd08411">
    <property type="entry name" value="PBP2_OxyR"/>
    <property type="match status" value="1"/>
</dbReference>
<name>A0A1T3MG95_9FLAO</name>
<dbReference type="Pfam" id="PF00126">
    <property type="entry name" value="HTH_1"/>
    <property type="match status" value="1"/>
</dbReference>
<evidence type="ECO:0000256" key="5">
    <source>
        <dbReference type="ARBA" id="ARBA00023163"/>
    </source>
</evidence>
<dbReference type="FunFam" id="1.10.10.10:FF:000001">
    <property type="entry name" value="LysR family transcriptional regulator"/>
    <property type="match status" value="1"/>
</dbReference>
<keyword evidence="2" id="KW-0805">Transcription regulation</keyword>
<dbReference type="SUPFAM" id="SSF53850">
    <property type="entry name" value="Periplasmic binding protein-like II"/>
    <property type="match status" value="1"/>
</dbReference>
<proteinExistence type="inferred from homology"/>
<dbReference type="Proteomes" id="UP000190813">
    <property type="component" value="Unassembled WGS sequence"/>
</dbReference>
<keyword evidence="3" id="KW-0238">DNA-binding</keyword>
<dbReference type="GO" id="GO:0003700">
    <property type="term" value="F:DNA-binding transcription factor activity"/>
    <property type="evidence" value="ECO:0007669"/>
    <property type="project" value="InterPro"/>
</dbReference>
<evidence type="ECO:0000259" key="6">
    <source>
        <dbReference type="PROSITE" id="PS50931"/>
    </source>
</evidence>
<evidence type="ECO:0000256" key="4">
    <source>
        <dbReference type="ARBA" id="ARBA00023159"/>
    </source>
</evidence>
<organism evidence="7 8">
    <name type="scientific">Elizabethkingia occulta</name>
    <dbReference type="NCBI Taxonomy" id="1867263"/>
    <lineage>
        <taxon>Bacteria</taxon>
        <taxon>Pseudomonadati</taxon>
        <taxon>Bacteroidota</taxon>
        <taxon>Flavobacteriia</taxon>
        <taxon>Flavobacteriales</taxon>
        <taxon>Weeksellaceae</taxon>
        <taxon>Elizabethkingia</taxon>
    </lineage>
</organism>